<organism evidence="2 3">
    <name type="scientific">Collybia nuda</name>
    <dbReference type="NCBI Taxonomy" id="64659"/>
    <lineage>
        <taxon>Eukaryota</taxon>
        <taxon>Fungi</taxon>
        <taxon>Dikarya</taxon>
        <taxon>Basidiomycota</taxon>
        <taxon>Agaricomycotina</taxon>
        <taxon>Agaricomycetes</taxon>
        <taxon>Agaricomycetidae</taxon>
        <taxon>Agaricales</taxon>
        <taxon>Tricholomatineae</taxon>
        <taxon>Clitocybaceae</taxon>
        <taxon>Collybia</taxon>
    </lineage>
</organism>
<evidence type="ECO:0000313" key="2">
    <source>
        <dbReference type="EMBL" id="KAF9463657.1"/>
    </source>
</evidence>
<feature type="compositionally biased region" description="Low complexity" evidence="1">
    <location>
        <begin position="113"/>
        <end position="124"/>
    </location>
</feature>
<feature type="region of interest" description="Disordered" evidence="1">
    <location>
        <begin position="91"/>
        <end position="144"/>
    </location>
</feature>
<protein>
    <submittedName>
        <fullName evidence="2">Uncharacterized protein</fullName>
    </submittedName>
</protein>
<dbReference type="AlphaFoldDB" id="A0A9P6CF83"/>
<dbReference type="Proteomes" id="UP000807353">
    <property type="component" value="Unassembled WGS sequence"/>
</dbReference>
<sequence>MRILATYGLSLLAIAQHVQFSDRTVKNIIERNAYPDDDESKDYDFIDETFKALYPPLSASGGKTELVGQEKKVKLEAVSGDMSELPTITIKRVTVTPRSTKNTPPKRNKKVLTSSSHVHSTSRSQTGYTDTSISSPGVSTKQPIVTYQSRSKANYSGSRDDPIKLGFDTPEVSEEPLHPVVEFLSKLDHDISGIFDALNTQGLGTLDQLFAIASWPEETLHQLFKEALPGISVTQRFVLVKGLKKRALEM</sequence>
<evidence type="ECO:0000256" key="1">
    <source>
        <dbReference type="SAM" id="MobiDB-lite"/>
    </source>
</evidence>
<comment type="caution">
    <text evidence="2">The sequence shown here is derived from an EMBL/GenBank/DDBJ whole genome shotgun (WGS) entry which is preliminary data.</text>
</comment>
<dbReference type="EMBL" id="MU150260">
    <property type="protein sequence ID" value="KAF9463657.1"/>
    <property type="molecule type" value="Genomic_DNA"/>
</dbReference>
<reference evidence="2" key="1">
    <citation type="submission" date="2020-11" db="EMBL/GenBank/DDBJ databases">
        <authorList>
            <consortium name="DOE Joint Genome Institute"/>
            <person name="Ahrendt S."/>
            <person name="Riley R."/>
            <person name="Andreopoulos W."/>
            <person name="Labutti K."/>
            <person name="Pangilinan J."/>
            <person name="Ruiz-Duenas F.J."/>
            <person name="Barrasa J.M."/>
            <person name="Sanchez-Garcia M."/>
            <person name="Camarero S."/>
            <person name="Miyauchi S."/>
            <person name="Serrano A."/>
            <person name="Linde D."/>
            <person name="Babiker R."/>
            <person name="Drula E."/>
            <person name="Ayuso-Fernandez I."/>
            <person name="Pacheco R."/>
            <person name="Padilla G."/>
            <person name="Ferreira P."/>
            <person name="Barriuso J."/>
            <person name="Kellner H."/>
            <person name="Castanera R."/>
            <person name="Alfaro M."/>
            <person name="Ramirez L."/>
            <person name="Pisabarro A.G."/>
            <person name="Kuo A."/>
            <person name="Tritt A."/>
            <person name="Lipzen A."/>
            <person name="He G."/>
            <person name="Yan M."/>
            <person name="Ng V."/>
            <person name="Cullen D."/>
            <person name="Martin F."/>
            <person name="Rosso M.-N."/>
            <person name="Henrissat B."/>
            <person name="Hibbett D."/>
            <person name="Martinez A.T."/>
            <person name="Grigoriev I.V."/>
        </authorList>
    </citation>
    <scope>NUCLEOTIDE SEQUENCE</scope>
    <source>
        <strain evidence="2">CBS 247.69</strain>
    </source>
</reference>
<accession>A0A9P6CF83</accession>
<proteinExistence type="predicted"/>
<gene>
    <name evidence="2" type="ORF">BDZ94DRAFT_595236</name>
</gene>
<feature type="compositionally biased region" description="Polar residues" evidence="1">
    <location>
        <begin position="125"/>
        <end position="144"/>
    </location>
</feature>
<keyword evidence="3" id="KW-1185">Reference proteome</keyword>
<dbReference type="OrthoDB" id="3051543at2759"/>
<name>A0A9P6CF83_9AGAR</name>
<evidence type="ECO:0000313" key="3">
    <source>
        <dbReference type="Proteomes" id="UP000807353"/>
    </source>
</evidence>